<comment type="similarity">
    <text evidence="4">Belongs to the nitrite and sulfite reductase 4Fe-4S domain family.</text>
</comment>
<comment type="cofactor">
    <cofactor evidence="1">
        <name>siroheme</name>
        <dbReference type="ChEBI" id="CHEBI:60052"/>
    </cofactor>
</comment>
<keyword evidence="9" id="KW-0411">Iron-sulfur</keyword>
<evidence type="ECO:0008006" key="14">
    <source>
        <dbReference type="Google" id="ProtNLM"/>
    </source>
</evidence>
<evidence type="ECO:0000256" key="6">
    <source>
        <dbReference type="ARBA" id="ARBA00022723"/>
    </source>
</evidence>
<keyword evidence="5" id="KW-0349">Heme</keyword>
<evidence type="ECO:0000256" key="2">
    <source>
        <dbReference type="ARBA" id="ARBA00001966"/>
    </source>
</evidence>
<keyword evidence="6" id="KW-0479">Metal-binding</keyword>
<dbReference type="GO" id="GO:0016491">
    <property type="term" value="F:oxidoreductase activity"/>
    <property type="evidence" value="ECO:0007669"/>
    <property type="project" value="UniProtKB-KW"/>
</dbReference>
<dbReference type="EMBL" id="CP022753">
    <property type="protein sequence ID" value="ASU82022.1"/>
    <property type="molecule type" value="Genomic_DNA"/>
</dbReference>
<evidence type="ECO:0000259" key="10">
    <source>
        <dbReference type="Pfam" id="PF04324"/>
    </source>
</evidence>
<dbReference type="InterPro" id="IPR036188">
    <property type="entry name" value="FAD/NAD-bd_sf"/>
</dbReference>
<sequence>MSDILIIGDGPAAHRLVERLRHHGHQDAVTVLGREPGPTHSGAPPLPFSGHSSPYQHGFPEGTRVRRGVTATRIDRARRLVHTDDGTAHGYDTLVLATGARPRVPDIPGVLTAEGRLHASVFTPRSLAARECRPAGSVAVLGAGAGGVEAALALRRAGREVALVDAASHPMKDRLDDAAGRLLAGILHDEGVETHLGHVAVAFEPGKLVLDGGRVLAADVLLLCTDAAPETGLAHGAGLSVDCGVLIDDEMRTDDPRIRAIGGCARHQEGGGETAYSLPQAWDQADTLALLLTGGRPHYRVAAPITRSRTPGVDVLSLGPPSALDHAAELVTLSDPSRRRYAKLALHDHKLTAAMVIGLPKAIASLVQLYDRGVSVPSDRLALLLGTSSVGSGTVELPDDAVVCNCNNVTKRSLAQAWHQGAREVAELAEATRATTGCGTCADAVRRICGVLEKASGEGDAS</sequence>
<evidence type="ECO:0000256" key="1">
    <source>
        <dbReference type="ARBA" id="ARBA00001929"/>
    </source>
</evidence>
<keyword evidence="7" id="KW-0560">Oxidoreductase</keyword>
<evidence type="ECO:0000259" key="11">
    <source>
        <dbReference type="Pfam" id="PF07992"/>
    </source>
</evidence>
<keyword evidence="13" id="KW-1185">Reference proteome</keyword>
<dbReference type="Gene3D" id="1.10.10.1100">
    <property type="entry name" value="BFD-like [2Fe-2S]-binding domain"/>
    <property type="match status" value="1"/>
</dbReference>
<dbReference type="Pfam" id="PF07992">
    <property type="entry name" value="Pyr_redox_2"/>
    <property type="match status" value="1"/>
</dbReference>
<dbReference type="AlphaFoldDB" id="A0A223S1L1"/>
<dbReference type="PRINTS" id="PR00469">
    <property type="entry name" value="PNDRDTASEII"/>
</dbReference>
<organism evidence="12 13">
    <name type="scientific">Nocardiopsis gilva YIM 90087</name>
    <dbReference type="NCBI Taxonomy" id="1235441"/>
    <lineage>
        <taxon>Bacteria</taxon>
        <taxon>Bacillati</taxon>
        <taxon>Actinomycetota</taxon>
        <taxon>Actinomycetes</taxon>
        <taxon>Streptosporangiales</taxon>
        <taxon>Nocardiopsidaceae</taxon>
        <taxon>Nocardiopsis</taxon>
    </lineage>
</organism>
<dbReference type="InterPro" id="IPR007419">
    <property type="entry name" value="BFD-like_2Fe2S-bd_dom"/>
</dbReference>
<evidence type="ECO:0000256" key="9">
    <source>
        <dbReference type="ARBA" id="ARBA00023014"/>
    </source>
</evidence>
<evidence type="ECO:0000256" key="7">
    <source>
        <dbReference type="ARBA" id="ARBA00023002"/>
    </source>
</evidence>
<feature type="domain" description="FAD/NAD(P)-binding" evidence="11">
    <location>
        <begin position="3"/>
        <end position="272"/>
    </location>
</feature>
<dbReference type="SUPFAM" id="SSF51905">
    <property type="entry name" value="FAD/NAD(P)-binding domain"/>
    <property type="match status" value="1"/>
</dbReference>
<dbReference type="InterPro" id="IPR023753">
    <property type="entry name" value="FAD/NAD-binding_dom"/>
</dbReference>
<dbReference type="RefSeq" id="WP_094932206.1">
    <property type="nucleotide sequence ID" value="NZ_CP022753.1"/>
</dbReference>
<dbReference type="InterPro" id="IPR041854">
    <property type="entry name" value="BFD-like_2Fe2S-bd_dom_sf"/>
</dbReference>
<evidence type="ECO:0000313" key="12">
    <source>
        <dbReference type="EMBL" id="ASU82022.1"/>
    </source>
</evidence>
<keyword evidence="8" id="KW-0408">Iron</keyword>
<proteinExistence type="inferred from homology"/>
<dbReference type="Pfam" id="PF04324">
    <property type="entry name" value="Fer2_BFD"/>
    <property type="match status" value="1"/>
</dbReference>
<evidence type="ECO:0000256" key="4">
    <source>
        <dbReference type="ARBA" id="ARBA00010429"/>
    </source>
</evidence>
<comment type="pathway">
    <text evidence="3">Nitrogen metabolism; nitrate reduction (assimilation).</text>
</comment>
<dbReference type="Gene3D" id="3.50.50.60">
    <property type="entry name" value="FAD/NAD(P)-binding domain"/>
    <property type="match status" value="2"/>
</dbReference>
<dbReference type="PRINTS" id="PR00368">
    <property type="entry name" value="FADPNR"/>
</dbReference>
<dbReference type="KEGG" id="ngv:CDO52_03810"/>
<dbReference type="PANTHER" id="PTHR43809">
    <property type="entry name" value="NITRITE REDUCTASE (NADH) LARGE SUBUNIT"/>
    <property type="match status" value="1"/>
</dbReference>
<dbReference type="PANTHER" id="PTHR43809:SF1">
    <property type="entry name" value="NITRITE REDUCTASE (NADH) LARGE SUBUNIT"/>
    <property type="match status" value="1"/>
</dbReference>
<accession>A0A223S1L1</accession>
<evidence type="ECO:0000313" key="13">
    <source>
        <dbReference type="Proteomes" id="UP000215005"/>
    </source>
</evidence>
<dbReference type="InterPro" id="IPR052034">
    <property type="entry name" value="NasD-like"/>
</dbReference>
<name>A0A223S1L1_9ACTN</name>
<protein>
    <recommendedName>
        <fullName evidence="14">NAD(P)/FAD-dependent oxidoreductase</fullName>
    </recommendedName>
</protein>
<dbReference type="Proteomes" id="UP000215005">
    <property type="component" value="Chromosome"/>
</dbReference>
<dbReference type="OrthoDB" id="9768666at2"/>
<evidence type="ECO:0000256" key="5">
    <source>
        <dbReference type="ARBA" id="ARBA00022617"/>
    </source>
</evidence>
<evidence type="ECO:0000256" key="3">
    <source>
        <dbReference type="ARBA" id="ARBA00005096"/>
    </source>
</evidence>
<feature type="domain" description="BFD-like [2Fe-2S]-binding" evidence="10">
    <location>
        <begin position="402"/>
        <end position="448"/>
    </location>
</feature>
<dbReference type="GO" id="GO:0046872">
    <property type="term" value="F:metal ion binding"/>
    <property type="evidence" value="ECO:0007669"/>
    <property type="project" value="UniProtKB-KW"/>
</dbReference>
<evidence type="ECO:0000256" key="8">
    <source>
        <dbReference type="ARBA" id="ARBA00023004"/>
    </source>
</evidence>
<reference evidence="12 13" key="1">
    <citation type="submission" date="2017-08" db="EMBL/GenBank/DDBJ databases">
        <title>The complete genome sequence of Nocardiopsis gilva YIM 90087.</title>
        <authorList>
            <person name="Yin M."/>
            <person name="Tang S."/>
        </authorList>
    </citation>
    <scope>NUCLEOTIDE SEQUENCE [LARGE SCALE GENOMIC DNA]</scope>
    <source>
        <strain evidence="12 13">YIM 90087</strain>
    </source>
</reference>
<gene>
    <name evidence="12" type="ORF">CDO52_03810</name>
</gene>
<comment type="cofactor">
    <cofactor evidence="2">
        <name>[4Fe-4S] cluster</name>
        <dbReference type="ChEBI" id="CHEBI:49883"/>
    </cofactor>
</comment>
<dbReference type="GO" id="GO:0051536">
    <property type="term" value="F:iron-sulfur cluster binding"/>
    <property type="evidence" value="ECO:0007669"/>
    <property type="project" value="UniProtKB-KW"/>
</dbReference>